<protein>
    <submittedName>
        <fullName evidence="4">Winged helix-turn-helix domain-containing protein</fullName>
    </submittedName>
</protein>
<dbReference type="PROSITE" id="PS51755">
    <property type="entry name" value="OMPR_PHOB"/>
    <property type="match status" value="1"/>
</dbReference>
<feature type="DNA-binding region" description="OmpR/PhoB-type" evidence="2">
    <location>
        <begin position="115"/>
        <end position="215"/>
    </location>
</feature>
<keyword evidence="1 2" id="KW-0238">DNA-binding</keyword>
<dbReference type="InterPro" id="IPR011006">
    <property type="entry name" value="CheY-like_superfamily"/>
</dbReference>
<dbReference type="RefSeq" id="WP_254575744.1">
    <property type="nucleotide sequence ID" value="NZ_CP100595.1"/>
</dbReference>
<dbReference type="InterPro" id="IPR001867">
    <property type="entry name" value="OmpR/PhoB-type_DNA-bd"/>
</dbReference>
<proteinExistence type="predicted"/>
<dbReference type="Gene3D" id="1.10.10.10">
    <property type="entry name" value="Winged helix-like DNA-binding domain superfamily/Winged helix DNA-binding domain"/>
    <property type="match status" value="1"/>
</dbReference>
<dbReference type="EMBL" id="CP100595">
    <property type="protein sequence ID" value="UTJ05563.1"/>
    <property type="molecule type" value="Genomic_DNA"/>
</dbReference>
<reference evidence="4" key="1">
    <citation type="submission" date="2022-07" db="EMBL/GenBank/DDBJ databases">
        <title>Arcobacter roscoffensis sp. nov., a marine bacterium isolated from coastal seawater collected from Roscoff, France.</title>
        <authorList>
            <person name="Pascual J."/>
            <person name="Lepeaux C."/>
            <person name="Methner A."/>
            <person name="Overmann J."/>
        </authorList>
    </citation>
    <scope>NUCLEOTIDE SEQUENCE</scope>
    <source>
        <strain evidence="4">ARW1-2F2</strain>
    </source>
</reference>
<evidence type="ECO:0000256" key="2">
    <source>
        <dbReference type="PROSITE-ProRule" id="PRU01091"/>
    </source>
</evidence>
<organism evidence="4 5">
    <name type="scientific">Arcobacter roscoffensis</name>
    <dbReference type="NCBI Taxonomy" id="2961520"/>
    <lineage>
        <taxon>Bacteria</taxon>
        <taxon>Pseudomonadati</taxon>
        <taxon>Campylobacterota</taxon>
        <taxon>Epsilonproteobacteria</taxon>
        <taxon>Campylobacterales</taxon>
        <taxon>Arcobacteraceae</taxon>
        <taxon>Arcobacter</taxon>
    </lineage>
</organism>
<accession>A0ABY5E371</accession>
<evidence type="ECO:0000313" key="4">
    <source>
        <dbReference type="EMBL" id="UTJ05563.1"/>
    </source>
</evidence>
<gene>
    <name evidence="4" type="ORF">NJU99_09825</name>
</gene>
<feature type="domain" description="OmpR/PhoB-type" evidence="3">
    <location>
        <begin position="115"/>
        <end position="215"/>
    </location>
</feature>
<dbReference type="Proteomes" id="UP001060012">
    <property type="component" value="Chromosome"/>
</dbReference>
<dbReference type="SUPFAM" id="SSF46894">
    <property type="entry name" value="C-terminal effector domain of the bipartite response regulators"/>
    <property type="match status" value="1"/>
</dbReference>
<dbReference type="InterPro" id="IPR016032">
    <property type="entry name" value="Sig_transdc_resp-reg_C-effctor"/>
</dbReference>
<dbReference type="Pfam" id="PF00486">
    <property type="entry name" value="Trans_reg_C"/>
    <property type="match status" value="1"/>
</dbReference>
<sequence length="215" mass="25582">MRLLSLDINRSLINKLENDELYICDRATDMEDAIYHCEVRYYNLIIIKSDSYNNLRQILKHVNPRLTAVVILSNNSEKKFEKNLLRYGALSIIKEPANNELILAKLESIHRENFQRRFMFKDKYWIDTLENSVTDHNNNKLVMKGKPFSILMYLIKNRHRPSISKDEILDVIWDDPEWVVKNVVEVNINIIRKGIKNTFEDNFINTIRHRGYQVT</sequence>
<dbReference type="Gene3D" id="3.40.50.2300">
    <property type="match status" value="1"/>
</dbReference>
<evidence type="ECO:0000256" key="1">
    <source>
        <dbReference type="ARBA" id="ARBA00023125"/>
    </source>
</evidence>
<dbReference type="SMART" id="SM00862">
    <property type="entry name" value="Trans_reg_C"/>
    <property type="match status" value="1"/>
</dbReference>
<name>A0ABY5E371_9BACT</name>
<evidence type="ECO:0000259" key="3">
    <source>
        <dbReference type="PROSITE" id="PS51755"/>
    </source>
</evidence>
<evidence type="ECO:0000313" key="5">
    <source>
        <dbReference type="Proteomes" id="UP001060012"/>
    </source>
</evidence>
<dbReference type="CDD" id="cd00383">
    <property type="entry name" value="trans_reg_C"/>
    <property type="match status" value="1"/>
</dbReference>
<dbReference type="SUPFAM" id="SSF52172">
    <property type="entry name" value="CheY-like"/>
    <property type="match status" value="1"/>
</dbReference>
<keyword evidence="5" id="KW-1185">Reference proteome</keyword>
<dbReference type="InterPro" id="IPR036388">
    <property type="entry name" value="WH-like_DNA-bd_sf"/>
</dbReference>